<feature type="region of interest" description="Disordered" evidence="1">
    <location>
        <begin position="1"/>
        <end position="73"/>
    </location>
</feature>
<gene>
    <name evidence="2" type="ORF">SI8410_09012262</name>
</gene>
<reference evidence="2" key="1">
    <citation type="submission" date="2020-02" db="EMBL/GenBank/DDBJ databases">
        <authorList>
            <person name="Scholz U."/>
            <person name="Mascher M."/>
            <person name="Fiebig A."/>
        </authorList>
    </citation>
    <scope>NUCLEOTIDE SEQUENCE</scope>
</reference>
<accession>A0A7I8KXB3</accession>
<sequence length="73" mass="7924">MQTATGEVKGKIIRTSNGTRRRPRRYRTRRGCDPPPRSRSRSKGTPRTPPPALTGLSSGGEGNASSQPVIHEV</sequence>
<keyword evidence="3" id="KW-1185">Reference proteome</keyword>
<organism evidence="2 3">
    <name type="scientific">Spirodela intermedia</name>
    <name type="common">Intermediate duckweed</name>
    <dbReference type="NCBI Taxonomy" id="51605"/>
    <lineage>
        <taxon>Eukaryota</taxon>
        <taxon>Viridiplantae</taxon>
        <taxon>Streptophyta</taxon>
        <taxon>Embryophyta</taxon>
        <taxon>Tracheophyta</taxon>
        <taxon>Spermatophyta</taxon>
        <taxon>Magnoliopsida</taxon>
        <taxon>Liliopsida</taxon>
        <taxon>Araceae</taxon>
        <taxon>Lemnoideae</taxon>
        <taxon>Spirodela</taxon>
    </lineage>
</organism>
<evidence type="ECO:0000256" key="1">
    <source>
        <dbReference type="SAM" id="MobiDB-lite"/>
    </source>
</evidence>
<feature type="compositionally biased region" description="Polar residues" evidence="1">
    <location>
        <begin position="63"/>
        <end position="73"/>
    </location>
</feature>
<evidence type="ECO:0000313" key="3">
    <source>
        <dbReference type="Proteomes" id="UP000663760"/>
    </source>
</evidence>
<proteinExistence type="predicted"/>
<feature type="compositionally biased region" description="Basic residues" evidence="1">
    <location>
        <begin position="19"/>
        <end position="29"/>
    </location>
</feature>
<protein>
    <submittedName>
        <fullName evidence="2">Uncharacterized protein</fullName>
    </submittedName>
</protein>
<name>A0A7I8KXB3_SPIIN</name>
<dbReference type="EMBL" id="LR746272">
    <property type="protein sequence ID" value="CAA7401584.1"/>
    <property type="molecule type" value="Genomic_DNA"/>
</dbReference>
<dbReference type="Proteomes" id="UP000663760">
    <property type="component" value="Chromosome 9"/>
</dbReference>
<evidence type="ECO:0000313" key="2">
    <source>
        <dbReference type="EMBL" id="CAA7401584.1"/>
    </source>
</evidence>
<dbReference type="AlphaFoldDB" id="A0A7I8KXB3"/>